<evidence type="ECO:0000313" key="3">
    <source>
        <dbReference type="EMBL" id="PFX25393.1"/>
    </source>
</evidence>
<reference evidence="4" key="1">
    <citation type="journal article" date="2017" name="bioRxiv">
        <title>Comparative analysis of the genomes of Stylophora pistillata and Acropora digitifera provides evidence for extensive differences between species of corals.</title>
        <authorList>
            <person name="Voolstra C.R."/>
            <person name="Li Y."/>
            <person name="Liew Y.J."/>
            <person name="Baumgarten S."/>
            <person name="Zoccola D."/>
            <person name="Flot J.-F."/>
            <person name="Tambutte S."/>
            <person name="Allemand D."/>
            <person name="Aranda M."/>
        </authorList>
    </citation>
    <scope>NUCLEOTIDE SEQUENCE [LARGE SCALE GENOMIC DNA]</scope>
</reference>
<feature type="domain" description="Reverse transcriptase" evidence="2">
    <location>
        <begin position="624"/>
        <end position="721"/>
    </location>
</feature>
<accession>A0A2B4S8Q3</accession>
<proteinExistence type="predicted"/>
<keyword evidence="3" id="KW-0808">Transferase</keyword>
<evidence type="ECO:0000313" key="4">
    <source>
        <dbReference type="Proteomes" id="UP000225706"/>
    </source>
</evidence>
<feature type="region of interest" description="Disordered" evidence="1">
    <location>
        <begin position="62"/>
        <end position="89"/>
    </location>
</feature>
<dbReference type="AlphaFoldDB" id="A0A2B4S8Q3"/>
<organism evidence="3 4">
    <name type="scientific">Stylophora pistillata</name>
    <name type="common">Smooth cauliflower coral</name>
    <dbReference type="NCBI Taxonomy" id="50429"/>
    <lineage>
        <taxon>Eukaryota</taxon>
        <taxon>Metazoa</taxon>
        <taxon>Cnidaria</taxon>
        <taxon>Anthozoa</taxon>
        <taxon>Hexacorallia</taxon>
        <taxon>Scleractinia</taxon>
        <taxon>Astrocoeniina</taxon>
        <taxon>Pocilloporidae</taxon>
        <taxon>Stylophora</taxon>
    </lineage>
</organism>
<dbReference type="PANTHER" id="PTHR47510">
    <property type="entry name" value="REVERSE TRANSCRIPTASE DOMAIN-CONTAINING PROTEIN"/>
    <property type="match status" value="1"/>
</dbReference>
<keyword evidence="4" id="KW-1185">Reference proteome</keyword>
<keyword evidence="3" id="KW-0695">RNA-directed DNA polymerase</keyword>
<protein>
    <submittedName>
        <fullName evidence="3">RNA-directed DNA polymerase from mobile element jockey</fullName>
    </submittedName>
</protein>
<dbReference type="EMBL" id="LSMT01000152">
    <property type="protein sequence ID" value="PFX25393.1"/>
    <property type="molecule type" value="Genomic_DNA"/>
</dbReference>
<gene>
    <name evidence="3" type="primary">pol</name>
    <name evidence="3" type="ORF">AWC38_SpisGene9966</name>
</gene>
<dbReference type="OrthoDB" id="5960351at2759"/>
<dbReference type="Proteomes" id="UP000225706">
    <property type="component" value="Unassembled WGS sequence"/>
</dbReference>
<keyword evidence="3" id="KW-0548">Nucleotidyltransferase</keyword>
<dbReference type="GO" id="GO:0003964">
    <property type="term" value="F:RNA-directed DNA polymerase activity"/>
    <property type="evidence" value="ECO:0007669"/>
    <property type="project" value="UniProtKB-KW"/>
</dbReference>
<dbReference type="InterPro" id="IPR000477">
    <property type="entry name" value="RT_dom"/>
</dbReference>
<evidence type="ECO:0000256" key="1">
    <source>
        <dbReference type="SAM" id="MobiDB-lite"/>
    </source>
</evidence>
<dbReference type="Pfam" id="PF00078">
    <property type="entry name" value="RVT_1"/>
    <property type="match status" value="1"/>
</dbReference>
<name>A0A2B4S8Q3_STYPI</name>
<feature type="compositionally biased region" description="Acidic residues" evidence="1">
    <location>
        <begin position="64"/>
        <end position="73"/>
    </location>
</feature>
<sequence length="731" mass="82413">MYPRPSFRRTATDIQDQFEVARPLLQEKHELIVKVIEVQCATVSEMLNGKLTKSEVNKRKHYDDVEDVEDEGPSDDRNPGHPSVKNGAAPAKKSNIALDFYLLKKYVFTDYIMAFRSSENVTRNEQVRFRLGDEIRAAADGQHQMKTGYKFTVNDRSSFYDWYNAYCEVQFKVQKLSDGTAYGADRITVINGSHSLINHMMIKSGGRIAYDSNNLHKVTFVKDLLEYSDDYARDVAENSFWYLDTSADTRAPAVDRTVNRGFEARLLLTTANNDVNVIIPLNRYAFFAELEGRMLPPMQLEFNLTLQTDNEILVSTGLAGDGNDDGRVVLDRFFLWVPRLELKDSLLSKFVSEFQKPSDNNSSLTTCRLEYGNGIFYPETEFDSDSKTKKKLEKRRKSGEGMDIKLPNSNIRKQIGGGLLQSILPVVKALAPTVEPSYMDGSHWVATYVKDHVIHYFDSFGMPPFREIADHAKTEKGSGLEELLFKAGAKGLYNLVRIGATSQECQNSVYGPPELADAFNNHFSSIGPKLASQIYSNNGPSQLHYLELKCINPSKVFSLLSKLCKSKATGLDMISLRLLRECADLIADPMSSIFDQSIRSGVFSQEWKCAKVIPLFKEEDHSDLNNYRPISSVPIAAKVFERIMYDQVYGYLTENNLISSQQSGFRSLHSTVTALLEPTNNWAFNIDKGSINAVVFRDLKKAFDTIDHTILMSNYSNMVSPVSLMNGLGHT</sequence>
<evidence type="ECO:0000259" key="2">
    <source>
        <dbReference type="Pfam" id="PF00078"/>
    </source>
</evidence>
<dbReference type="PANTHER" id="PTHR47510:SF3">
    <property type="entry name" value="ENDO_EXONUCLEASE_PHOSPHATASE DOMAIN-CONTAINING PROTEIN"/>
    <property type="match status" value="1"/>
</dbReference>
<comment type="caution">
    <text evidence="3">The sequence shown here is derived from an EMBL/GenBank/DDBJ whole genome shotgun (WGS) entry which is preliminary data.</text>
</comment>